<protein>
    <submittedName>
        <fullName evidence="1">Uncharacterized protein</fullName>
    </submittedName>
</protein>
<accession>A0A6C0F7L8</accession>
<sequence length="187" mass="21582">MSDNLLNDLEKFKSAYYTDNKKSVLFKANQKRELTEKVCAEFDLSMLFSKAAYVILNTNRVFIDYAVLKLFANPDNYLAFVTYCNKLFLQCIKAYGSYECHINLDSLTVTAVERHKKLIELFAMDPSERDGVEYTTYLRQAYLYNTPSLVDNITKIIGHFIDPLVMSRLTKYTKAETPTKLAELGFV</sequence>
<organism evidence="1">
    <name type="scientific">viral metagenome</name>
    <dbReference type="NCBI Taxonomy" id="1070528"/>
    <lineage>
        <taxon>unclassified sequences</taxon>
        <taxon>metagenomes</taxon>
        <taxon>organismal metagenomes</taxon>
    </lineage>
</organism>
<dbReference type="AlphaFoldDB" id="A0A6C0F7L8"/>
<proteinExistence type="predicted"/>
<evidence type="ECO:0000313" key="1">
    <source>
        <dbReference type="EMBL" id="QHT35155.1"/>
    </source>
</evidence>
<reference evidence="1" key="1">
    <citation type="journal article" date="2020" name="Nature">
        <title>Giant virus diversity and host interactions through global metagenomics.</title>
        <authorList>
            <person name="Schulz F."/>
            <person name="Roux S."/>
            <person name="Paez-Espino D."/>
            <person name="Jungbluth S."/>
            <person name="Walsh D.A."/>
            <person name="Denef V.J."/>
            <person name="McMahon K.D."/>
            <person name="Konstantinidis K.T."/>
            <person name="Eloe-Fadrosh E.A."/>
            <person name="Kyrpides N.C."/>
            <person name="Woyke T."/>
        </authorList>
    </citation>
    <scope>NUCLEOTIDE SEQUENCE</scope>
    <source>
        <strain evidence="1">GVMAG-M-3300009180-1</strain>
    </source>
</reference>
<name>A0A6C0F7L8_9ZZZZ</name>
<dbReference type="EMBL" id="MN739013">
    <property type="protein sequence ID" value="QHT35155.1"/>
    <property type="molecule type" value="Genomic_DNA"/>
</dbReference>